<proteinExistence type="predicted"/>
<dbReference type="EMBL" id="JARQZJ010000032">
    <property type="protein sequence ID" value="KAK9875189.1"/>
    <property type="molecule type" value="Genomic_DNA"/>
</dbReference>
<reference evidence="2 3" key="1">
    <citation type="submission" date="2023-03" db="EMBL/GenBank/DDBJ databases">
        <title>Genome insight into feeding habits of ladybird beetles.</title>
        <authorList>
            <person name="Li H.-S."/>
            <person name="Huang Y.-H."/>
            <person name="Pang H."/>
        </authorList>
    </citation>
    <scope>NUCLEOTIDE SEQUENCE [LARGE SCALE GENOMIC DNA]</scope>
    <source>
        <strain evidence="2">SYSU_2023b</strain>
        <tissue evidence="2">Whole body</tissue>
    </source>
</reference>
<organism evidence="2 3">
    <name type="scientific">Henosepilachna vigintioctopunctata</name>
    <dbReference type="NCBI Taxonomy" id="420089"/>
    <lineage>
        <taxon>Eukaryota</taxon>
        <taxon>Metazoa</taxon>
        <taxon>Ecdysozoa</taxon>
        <taxon>Arthropoda</taxon>
        <taxon>Hexapoda</taxon>
        <taxon>Insecta</taxon>
        <taxon>Pterygota</taxon>
        <taxon>Neoptera</taxon>
        <taxon>Endopterygota</taxon>
        <taxon>Coleoptera</taxon>
        <taxon>Polyphaga</taxon>
        <taxon>Cucujiformia</taxon>
        <taxon>Coccinelloidea</taxon>
        <taxon>Coccinellidae</taxon>
        <taxon>Epilachninae</taxon>
        <taxon>Epilachnini</taxon>
        <taxon>Henosepilachna</taxon>
    </lineage>
</organism>
<evidence type="ECO:0000313" key="2">
    <source>
        <dbReference type="EMBL" id="KAK9875189.1"/>
    </source>
</evidence>
<sequence length="143" mass="16654">MEIDKSKKNLVFFGVDEKGKRECELVDYIKENINRIYIKEDYPKHILEIRKQLQPKVEEERKKGNLAYIKHDKLIVKQLNDLGPERRKREQIGSPNSPTHKRSNPNKTRISSATNTKDAIKPNLINYVARGRSSSLSELPKND</sequence>
<evidence type="ECO:0000313" key="3">
    <source>
        <dbReference type="Proteomes" id="UP001431783"/>
    </source>
</evidence>
<keyword evidence="3" id="KW-1185">Reference proteome</keyword>
<name>A0AAW1U754_9CUCU</name>
<protein>
    <submittedName>
        <fullName evidence="2">Uncharacterized protein</fullName>
    </submittedName>
</protein>
<dbReference type="AlphaFoldDB" id="A0AAW1U754"/>
<evidence type="ECO:0000256" key="1">
    <source>
        <dbReference type="SAM" id="MobiDB-lite"/>
    </source>
</evidence>
<gene>
    <name evidence="2" type="ORF">WA026_005980</name>
</gene>
<accession>A0AAW1U754</accession>
<dbReference type="Proteomes" id="UP001431783">
    <property type="component" value="Unassembled WGS sequence"/>
</dbReference>
<feature type="region of interest" description="Disordered" evidence="1">
    <location>
        <begin position="79"/>
        <end position="126"/>
    </location>
</feature>
<feature type="compositionally biased region" description="Polar residues" evidence="1">
    <location>
        <begin position="105"/>
        <end position="117"/>
    </location>
</feature>
<comment type="caution">
    <text evidence="2">The sequence shown here is derived from an EMBL/GenBank/DDBJ whole genome shotgun (WGS) entry which is preliminary data.</text>
</comment>